<dbReference type="Pfam" id="PF00353">
    <property type="entry name" value="HemolysinCabind"/>
    <property type="match status" value="3"/>
</dbReference>
<dbReference type="PROSITE" id="PS00330">
    <property type="entry name" value="HEMOLYSIN_CALCIUM"/>
    <property type="match status" value="3"/>
</dbReference>
<dbReference type="InterPro" id="IPR001343">
    <property type="entry name" value="Hemolysn_Ca-bd"/>
</dbReference>
<dbReference type="AlphaFoldDB" id="A0A9X1LA55"/>
<comment type="caution">
    <text evidence="3">The sequence shown here is derived from an EMBL/GenBank/DDBJ whole genome shotgun (WGS) entry which is preliminary data.</text>
</comment>
<evidence type="ECO:0008006" key="5">
    <source>
        <dbReference type="Google" id="ProtNLM"/>
    </source>
</evidence>
<organism evidence="3 4">
    <name type="scientific">Roseicella aerolata</name>
    <dbReference type="NCBI Taxonomy" id="2883479"/>
    <lineage>
        <taxon>Bacteria</taxon>
        <taxon>Pseudomonadati</taxon>
        <taxon>Pseudomonadota</taxon>
        <taxon>Alphaproteobacteria</taxon>
        <taxon>Acetobacterales</taxon>
        <taxon>Roseomonadaceae</taxon>
        <taxon>Roseicella</taxon>
    </lineage>
</organism>
<evidence type="ECO:0000256" key="2">
    <source>
        <dbReference type="ARBA" id="ARBA00022525"/>
    </source>
</evidence>
<name>A0A9X1LA55_9PROT</name>
<keyword evidence="4" id="KW-1185">Reference proteome</keyword>
<comment type="subcellular location">
    <subcellularLocation>
        <location evidence="1">Secreted</location>
    </subcellularLocation>
</comment>
<dbReference type="RefSeq" id="WP_226607218.1">
    <property type="nucleotide sequence ID" value="NZ_JAJAQI010000010.1"/>
</dbReference>
<protein>
    <recommendedName>
        <fullName evidence="5">Calcium-binding protein</fullName>
    </recommendedName>
</protein>
<dbReference type="PANTHER" id="PTHR38340">
    <property type="entry name" value="S-LAYER PROTEIN"/>
    <property type="match status" value="1"/>
</dbReference>
<dbReference type="Proteomes" id="UP001139311">
    <property type="component" value="Unassembled WGS sequence"/>
</dbReference>
<evidence type="ECO:0000256" key="1">
    <source>
        <dbReference type="ARBA" id="ARBA00004613"/>
    </source>
</evidence>
<dbReference type="InterPro" id="IPR011049">
    <property type="entry name" value="Serralysin-like_metalloprot_C"/>
</dbReference>
<dbReference type="GO" id="GO:0005509">
    <property type="term" value="F:calcium ion binding"/>
    <property type="evidence" value="ECO:0007669"/>
    <property type="project" value="InterPro"/>
</dbReference>
<gene>
    <name evidence="3" type="ORF">LHA35_08955</name>
</gene>
<dbReference type="Gene3D" id="2.150.10.10">
    <property type="entry name" value="Serralysin-like metalloprotease, C-terminal"/>
    <property type="match status" value="2"/>
</dbReference>
<dbReference type="GO" id="GO:0005576">
    <property type="term" value="C:extracellular region"/>
    <property type="evidence" value="ECO:0007669"/>
    <property type="project" value="UniProtKB-SubCell"/>
</dbReference>
<keyword evidence="2" id="KW-0964">Secreted</keyword>
<sequence length="306" mass="30804">MAWITGTQAADTLLGTAGQDVLIGRGAADFLSGGEEDDIILGGAGDDTIGGDNLPLPGSVSPWGPTPPGETPEFPSGRGAFLGKVGNNLILAGGGDDSVVAGFGADTVLGGSGNDTIEGYGAVYLYSRVPNAWINTDGPDLLHGGPGDDLLRGGGGDDRLHGGRGNDTLVGGVGVDTLVGGPGGDVFAFGRPYAGQFVAETGVGPGQRDVILDFEQHQDRIDLTGFASLAAGQAAPLFLGTQPFVASWALQVRYAIEGDRTLVQFVAAPIGGAPEDGTPPPVPDGPTGEIELSGIHHLRAADFILA</sequence>
<dbReference type="SUPFAM" id="SSF51120">
    <property type="entry name" value="beta-Roll"/>
    <property type="match status" value="2"/>
</dbReference>
<dbReference type="PANTHER" id="PTHR38340:SF1">
    <property type="entry name" value="S-LAYER PROTEIN"/>
    <property type="match status" value="1"/>
</dbReference>
<accession>A0A9X1LA55</accession>
<reference evidence="3" key="1">
    <citation type="submission" date="2021-10" db="EMBL/GenBank/DDBJ databases">
        <title>Roseicella aerolatum sp. nov., isolated from aerosols of e-waste dismantling site.</title>
        <authorList>
            <person name="Qin T."/>
        </authorList>
    </citation>
    <scope>NUCLEOTIDE SEQUENCE</scope>
    <source>
        <strain evidence="3">GB24</strain>
    </source>
</reference>
<dbReference type="InterPro" id="IPR018511">
    <property type="entry name" value="Hemolysin-typ_Ca-bd_CS"/>
</dbReference>
<dbReference type="InterPro" id="IPR050557">
    <property type="entry name" value="RTX_toxin/Mannuronan_C5-epim"/>
</dbReference>
<proteinExistence type="predicted"/>
<dbReference type="PRINTS" id="PR00313">
    <property type="entry name" value="CABNDNGRPT"/>
</dbReference>
<dbReference type="EMBL" id="JAJAQI010000010">
    <property type="protein sequence ID" value="MCB4821858.1"/>
    <property type="molecule type" value="Genomic_DNA"/>
</dbReference>
<evidence type="ECO:0000313" key="4">
    <source>
        <dbReference type="Proteomes" id="UP001139311"/>
    </source>
</evidence>
<evidence type="ECO:0000313" key="3">
    <source>
        <dbReference type="EMBL" id="MCB4821858.1"/>
    </source>
</evidence>